<keyword evidence="3" id="KW-1185">Reference proteome</keyword>
<evidence type="ECO:0000259" key="1">
    <source>
        <dbReference type="Pfam" id="PF01738"/>
    </source>
</evidence>
<dbReference type="RefSeq" id="WP_284360804.1">
    <property type="nucleotide sequence ID" value="NZ_BPFZ01000013.1"/>
</dbReference>
<evidence type="ECO:0000313" key="3">
    <source>
        <dbReference type="Proteomes" id="UP001161064"/>
    </source>
</evidence>
<dbReference type="Gene3D" id="3.40.50.1820">
    <property type="entry name" value="alpha/beta hydrolase"/>
    <property type="match status" value="1"/>
</dbReference>
<sequence>MNLTRPDGPDPTLTLSRRSVGALAGFAGYAAAICPVHAQAITTSSNNLITGMVSYPSQGFELQAFIARPAAAGQRPVVLVVHEIFGLHDYIRDVCRRLAQEGYVAIAPALFLRAGDPAPLTDFAHIMPIVNKATNAQVMGDIEATIKWLDTQFFVNKDALGITGFCWGGSVVWMACAYTNRLKAGVAWYGRLEAREGSTDMRKWPIEIAGDLNSPVLGLYAEHDSGIPLTSVEAMQTKLKQAGNRTSQLIIYPGTQHGFHADYRPQYNQEAAQSGWAAMLSWFRANHVK</sequence>
<dbReference type="EMBL" id="BPFZ01000013">
    <property type="protein sequence ID" value="GIU67762.1"/>
    <property type="molecule type" value="Genomic_DNA"/>
</dbReference>
<organism evidence="2 3">
    <name type="scientific">Candidatus Phycosocius spiralis</name>
    <dbReference type="NCBI Taxonomy" id="2815099"/>
    <lineage>
        <taxon>Bacteria</taxon>
        <taxon>Pseudomonadati</taxon>
        <taxon>Pseudomonadota</taxon>
        <taxon>Alphaproteobacteria</taxon>
        <taxon>Caulobacterales</taxon>
        <taxon>Caulobacterales incertae sedis</taxon>
        <taxon>Candidatus Phycosocius</taxon>
    </lineage>
</organism>
<dbReference type="SUPFAM" id="SSF53474">
    <property type="entry name" value="alpha/beta-Hydrolases"/>
    <property type="match status" value="1"/>
</dbReference>
<dbReference type="InterPro" id="IPR002925">
    <property type="entry name" value="Dienelactn_hydro"/>
</dbReference>
<comment type="caution">
    <text evidence="2">The sequence shown here is derived from an EMBL/GenBank/DDBJ whole genome shotgun (WGS) entry which is preliminary data.</text>
</comment>
<protein>
    <submittedName>
        <fullName evidence="2">Carboxymethylenebutenolidase</fullName>
    </submittedName>
</protein>
<accession>A0ABQ4PXJ7</accession>
<dbReference type="InterPro" id="IPR029058">
    <property type="entry name" value="AB_hydrolase_fold"/>
</dbReference>
<dbReference type="InterPro" id="IPR051049">
    <property type="entry name" value="Dienelactone_hydrolase-like"/>
</dbReference>
<evidence type="ECO:0000313" key="2">
    <source>
        <dbReference type="EMBL" id="GIU67762.1"/>
    </source>
</evidence>
<dbReference type="Proteomes" id="UP001161064">
    <property type="component" value="Unassembled WGS sequence"/>
</dbReference>
<dbReference type="PANTHER" id="PTHR46623">
    <property type="entry name" value="CARBOXYMETHYLENEBUTENOLIDASE-RELATED"/>
    <property type="match status" value="1"/>
</dbReference>
<dbReference type="Pfam" id="PF01738">
    <property type="entry name" value="DLH"/>
    <property type="match status" value="1"/>
</dbReference>
<name>A0ABQ4PXJ7_9PROT</name>
<feature type="domain" description="Dienelactone hydrolase" evidence="1">
    <location>
        <begin position="63"/>
        <end position="285"/>
    </location>
</feature>
<dbReference type="PANTHER" id="PTHR46623:SF6">
    <property type="entry name" value="ALPHA_BETA-HYDROLASES SUPERFAMILY PROTEIN"/>
    <property type="match status" value="1"/>
</dbReference>
<reference evidence="2" key="1">
    <citation type="submission" date="2021-05" db="EMBL/GenBank/DDBJ databases">
        <authorList>
            <person name="Tanabe Y."/>
        </authorList>
    </citation>
    <scope>NUCLEOTIDE SEQUENCE</scope>
    <source>
        <strain evidence="2">BOTRYCO-1</strain>
    </source>
</reference>
<proteinExistence type="predicted"/>
<gene>
    <name evidence="2" type="ORF">PsB1_1916</name>
</gene>
<reference evidence="2" key="2">
    <citation type="journal article" date="2023" name="ISME Commun">
        <title>Characterization of a bloom-associated alphaproteobacterial lineage, 'Candidatus Phycosocius': insights into freshwater algal-bacterial interactions.</title>
        <authorList>
            <person name="Tanabe Y."/>
            <person name="Yamaguchi H."/>
            <person name="Yoshida M."/>
            <person name="Kai A."/>
            <person name="Okazaki Y."/>
        </authorList>
    </citation>
    <scope>NUCLEOTIDE SEQUENCE</scope>
    <source>
        <strain evidence="2">BOTRYCO-1</strain>
    </source>
</reference>